<keyword evidence="3" id="KW-1185">Reference proteome</keyword>
<proteinExistence type="predicted"/>
<feature type="transmembrane region" description="Helical" evidence="1">
    <location>
        <begin position="56"/>
        <end position="74"/>
    </location>
</feature>
<organism evidence="2 3">
    <name type="scientific">Tenacibaculum geojense</name>
    <dbReference type="NCBI Taxonomy" id="915352"/>
    <lineage>
        <taxon>Bacteria</taxon>
        <taxon>Pseudomonadati</taxon>
        <taxon>Bacteroidota</taxon>
        <taxon>Flavobacteriia</taxon>
        <taxon>Flavobacteriales</taxon>
        <taxon>Flavobacteriaceae</taxon>
        <taxon>Tenacibaculum</taxon>
    </lineage>
</organism>
<dbReference type="Proteomes" id="UP001597062">
    <property type="component" value="Unassembled WGS sequence"/>
</dbReference>
<keyword evidence="1" id="KW-1133">Transmembrane helix</keyword>
<keyword evidence="1" id="KW-0812">Transmembrane</keyword>
<feature type="transmembrane region" description="Helical" evidence="1">
    <location>
        <begin position="111"/>
        <end position="129"/>
    </location>
</feature>
<evidence type="ECO:0000313" key="2">
    <source>
        <dbReference type="EMBL" id="MFD0994073.1"/>
    </source>
</evidence>
<comment type="caution">
    <text evidence="2">The sequence shown here is derived from an EMBL/GenBank/DDBJ whole genome shotgun (WGS) entry which is preliminary data.</text>
</comment>
<accession>A0ABW3JU63</accession>
<evidence type="ECO:0000313" key="3">
    <source>
        <dbReference type="Proteomes" id="UP001597062"/>
    </source>
</evidence>
<protein>
    <submittedName>
        <fullName evidence="2">Uncharacterized protein</fullName>
    </submittedName>
</protein>
<gene>
    <name evidence="2" type="ORF">ACFQ1U_12725</name>
</gene>
<dbReference type="EMBL" id="JBHTJR010000054">
    <property type="protein sequence ID" value="MFD0994073.1"/>
    <property type="molecule type" value="Genomic_DNA"/>
</dbReference>
<dbReference type="RefSeq" id="WP_386108980.1">
    <property type="nucleotide sequence ID" value="NZ_JBHTJR010000054.1"/>
</dbReference>
<sequence>MGENKHIDELDIFTKKVFNNIAEKSPSLNFTEDVMKQINAIENSKIVNASSYNYRFSIYGIAISFVIASVFLIFQENKSEASFFNFNISDITFVKLPQLTWLQSLNLSVTTMYALFFFTILFIVQTIVLKQYFNRRVL</sequence>
<keyword evidence="1" id="KW-0472">Membrane</keyword>
<evidence type="ECO:0000256" key="1">
    <source>
        <dbReference type="SAM" id="Phobius"/>
    </source>
</evidence>
<name>A0ABW3JU63_9FLAO</name>
<reference evidence="3" key="1">
    <citation type="journal article" date="2019" name="Int. J. Syst. Evol. Microbiol.">
        <title>The Global Catalogue of Microorganisms (GCM) 10K type strain sequencing project: providing services to taxonomists for standard genome sequencing and annotation.</title>
        <authorList>
            <consortium name="The Broad Institute Genomics Platform"/>
            <consortium name="The Broad Institute Genome Sequencing Center for Infectious Disease"/>
            <person name="Wu L."/>
            <person name="Ma J."/>
        </authorList>
    </citation>
    <scope>NUCLEOTIDE SEQUENCE [LARGE SCALE GENOMIC DNA]</scope>
    <source>
        <strain evidence="3">CCUG 60527</strain>
    </source>
</reference>